<feature type="transmembrane region" description="Helical" evidence="1">
    <location>
        <begin position="72"/>
        <end position="90"/>
    </location>
</feature>
<evidence type="ECO:0000313" key="3">
    <source>
        <dbReference type="Proteomes" id="UP001596990"/>
    </source>
</evidence>
<sequence>MKLPVCQYCGEEWSFWETFKQCYNLRRLKKCPYCKQHHHISQQTRHYVGILSLIWPAPMILTSFFVSTSTSITITFTVISVVTLIIPFCLRLTRKNL</sequence>
<proteinExistence type="predicted"/>
<dbReference type="Proteomes" id="UP001596990">
    <property type="component" value="Unassembled WGS sequence"/>
</dbReference>
<reference evidence="3" key="1">
    <citation type="journal article" date="2019" name="Int. J. Syst. Evol. Microbiol.">
        <title>The Global Catalogue of Microorganisms (GCM) 10K type strain sequencing project: providing services to taxonomists for standard genome sequencing and annotation.</title>
        <authorList>
            <consortium name="The Broad Institute Genomics Platform"/>
            <consortium name="The Broad Institute Genome Sequencing Center for Infectious Disease"/>
            <person name="Wu L."/>
            <person name="Ma J."/>
        </authorList>
    </citation>
    <scope>NUCLEOTIDE SEQUENCE [LARGE SCALE GENOMIC DNA]</scope>
    <source>
        <strain evidence="3">CCUG 56607</strain>
    </source>
</reference>
<gene>
    <name evidence="2" type="ORF">ACFQ2J_17205</name>
</gene>
<keyword evidence="1" id="KW-0812">Transmembrane</keyword>
<evidence type="ECO:0000313" key="2">
    <source>
        <dbReference type="EMBL" id="MFD1020930.1"/>
    </source>
</evidence>
<evidence type="ECO:0000256" key="1">
    <source>
        <dbReference type="SAM" id="Phobius"/>
    </source>
</evidence>
<dbReference type="InterPro" id="IPR026369">
    <property type="entry name" value="CxxC_20_CxxC"/>
</dbReference>
<accession>A0ABW3L4K1</accession>
<dbReference type="RefSeq" id="WP_386063479.1">
    <property type="nucleotide sequence ID" value="NZ_JBHTKL010000006.1"/>
</dbReference>
<keyword evidence="3" id="KW-1185">Reference proteome</keyword>
<feature type="transmembrane region" description="Helical" evidence="1">
    <location>
        <begin position="47"/>
        <end position="66"/>
    </location>
</feature>
<name>A0ABW3L4K1_9BACI</name>
<keyword evidence="1" id="KW-0472">Membrane</keyword>
<dbReference type="EMBL" id="JBHTKL010000006">
    <property type="protein sequence ID" value="MFD1020930.1"/>
    <property type="molecule type" value="Genomic_DNA"/>
</dbReference>
<keyword evidence="1" id="KW-1133">Transmembrane helix</keyword>
<dbReference type="NCBIfam" id="TIGR04104">
    <property type="entry name" value="cxxc_20_cxxc"/>
    <property type="match status" value="1"/>
</dbReference>
<protein>
    <submittedName>
        <fullName evidence="2">TIGR04104 family putative zinc finger protein</fullName>
    </submittedName>
</protein>
<organism evidence="2 3">
    <name type="scientific">Thalassobacillus hwangdonensis</name>
    <dbReference type="NCBI Taxonomy" id="546108"/>
    <lineage>
        <taxon>Bacteria</taxon>
        <taxon>Bacillati</taxon>
        <taxon>Bacillota</taxon>
        <taxon>Bacilli</taxon>
        <taxon>Bacillales</taxon>
        <taxon>Bacillaceae</taxon>
        <taxon>Thalassobacillus</taxon>
    </lineage>
</organism>
<comment type="caution">
    <text evidence="2">The sequence shown here is derived from an EMBL/GenBank/DDBJ whole genome shotgun (WGS) entry which is preliminary data.</text>
</comment>